<accession>A0A4Y2X7X7</accession>
<dbReference type="OrthoDB" id="6617942at2759"/>
<reference evidence="2 3" key="1">
    <citation type="journal article" date="2019" name="Sci. Rep.">
        <title>Orb-weaving spider Araneus ventricosus genome elucidates the spidroin gene catalogue.</title>
        <authorList>
            <person name="Kono N."/>
            <person name="Nakamura H."/>
            <person name="Ohtoshi R."/>
            <person name="Moran D.A.P."/>
            <person name="Shinohara A."/>
            <person name="Yoshida Y."/>
            <person name="Fujiwara M."/>
            <person name="Mori M."/>
            <person name="Tomita M."/>
            <person name="Arakawa K."/>
        </authorList>
    </citation>
    <scope>NUCLEOTIDE SEQUENCE [LARGE SCALE GENOMIC DNA]</scope>
</reference>
<sequence>MKGCEKLPLVAFNNIECDLKGIDPTNLSCDQKYLLDICAALSFGVCSSDLAKCQPSTLNLSHWQTTANRLLRLYISTSDPSNELITLVVFILRV</sequence>
<dbReference type="EMBL" id="BGPR01070938">
    <property type="protein sequence ID" value="GBO44273.1"/>
    <property type="molecule type" value="Genomic_DNA"/>
</dbReference>
<organism evidence="2 3">
    <name type="scientific">Araneus ventricosus</name>
    <name type="common">Orbweaver spider</name>
    <name type="synonym">Epeira ventricosa</name>
    <dbReference type="NCBI Taxonomy" id="182803"/>
    <lineage>
        <taxon>Eukaryota</taxon>
        <taxon>Metazoa</taxon>
        <taxon>Ecdysozoa</taxon>
        <taxon>Arthropoda</taxon>
        <taxon>Chelicerata</taxon>
        <taxon>Arachnida</taxon>
        <taxon>Araneae</taxon>
        <taxon>Araneomorphae</taxon>
        <taxon>Entelegynae</taxon>
        <taxon>Araneoidea</taxon>
        <taxon>Araneidae</taxon>
        <taxon>Araneus</taxon>
    </lineage>
</organism>
<dbReference type="Proteomes" id="UP000499080">
    <property type="component" value="Unassembled WGS sequence"/>
</dbReference>
<keyword evidence="3" id="KW-1185">Reference proteome</keyword>
<protein>
    <submittedName>
        <fullName evidence="2">Uncharacterized protein</fullName>
    </submittedName>
</protein>
<name>A0A4Y2X7X7_ARAVE</name>
<gene>
    <name evidence="2" type="ORF">AVEN_163347_1</name>
    <name evidence="1" type="ORF">AVEN_191571_1</name>
</gene>
<dbReference type="AlphaFoldDB" id="A0A4Y2X7X7"/>
<dbReference type="PANTHER" id="PTHR46409:SF1">
    <property type="entry name" value="HTH PSQ-TYPE DOMAIN-CONTAINING PROTEIN"/>
    <property type="match status" value="1"/>
</dbReference>
<evidence type="ECO:0000313" key="1">
    <source>
        <dbReference type="EMBL" id="GBO44273.1"/>
    </source>
</evidence>
<proteinExistence type="predicted"/>
<dbReference type="PANTHER" id="PTHR46409">
    <property type="entry name" value="HTH PSQ-TYPE DOMAIN-CONTAINING PROTEIN"/>
    <property type="match status" value="1"/>
</dbReference>
<evidence type="ECO:0000313" key="3">
    <source>
        <dbReference type="Proteomes" id="UP000499080"/>
    </source>
</evidence>
<dbReference type="EMBL" id="BGPR01070943">
    <property type="protein sequence ID" value="GBO44277.1"/>
    <property type="molecule type" value="Genomic_DNA"/>
</dbReference>
<evidence type="ECO:0000313" key="2">
    <source>
        <dbReference type="EMBL" id="GBO44277.1"/>
    </source>
</evidence>
<comment type="caution">
    <text evidence="2">The sequence shown here is derived from an EMBL/GenBank/DDBJ whole genome shotgun (WGS) entry which is preliminary data.</text>
</comment>